<reference evidence="2 3" key="1">
    <citation type="submission" date="2014-04" db="EMBL/GenBank/DDBJ databases">
        <authorList>
            <consortium name="DOE Joint Genome Institute"/>
            <person name="Kuo A."/>
            <person name="Girlanda M."/>
            <person name="Perotto S."/>
            <person name="Kohler A."/>
            <person name="Nagy L.G."/>
            <person name="Floudas D."/>
            <person name="Copeland A."/>
            <person name="Barry K.W."/>
            <person name="Cichocki N."/>
            <person name="Veneault-Fourrey C."/>
            <person name="LaButti K."/>
            <person name="Lindquist E.A."/>
            <person name="Lipzen A."/>
            <person name="Lundell T."/>
            <person name="Morin E."/>
            <person name="Murat C."/>
            <person name="Sun H."/>
            <person name="Tunlid A."/>
            <person name="Henrissat B."/>
            <person name="Grigoriev I.V."/>
            <person name="Hibbett D.S."/>
            <person name="Martin F."/>
            <person name="Nordberg H.P."/>
            <person name="Cantor M.N."/>
            <person name="Hua S.X."/>
        </authorList>
    </citation>
    <scope>NUCLEOTIDE SEQUENCE [LARGE SCALE GENOMIC DNA]</scope>
    <source>
        <strain evidence="2 3">MUT 4182</strain>
    </source>
</reference>
<keyword evidence="3" id="KW-1185">Reference proteome</keyword>
<accession>A0A0C3KE43</accession>
<organism evidence="2 3">
    <name type="scientific">Tulasnella calospora MUT 4182</name>
    <dbReference type="NCBI Taxonomy" id="1051891"/>
    <lineage>
        <taxon>Eukaryota</taxon>
        <taxon>Fungi</taxon>
        <taxon>Dikarya</taxon>
        <taxon>Basidiomycota</taxon>
        <taxon>Agaricomycotina</taxon>
        <taxon>Agaricomycetes</taxon>
        <taxon>Cantharellales</taxon>
        <taxon>Tulasnellaceae</taxon>
        <taxon>Tulasnella</taxon>
    </lineage>
</organism>
<feature type="compositionally biased region" description="Pro residues" evidence="1">
    <location>
        <begin position="73"/>
        <end position="90"/>
    </location>
</feature>
<sequence length="180" mass="18590">MLAAKPYQSFQPAYSDWRTSSLRSTTGEEQRPPSSPNYSYPYHGAVRTDSGWYAPHMTGSGAAPSSPTATNAAPPPWATSYPPGPPPSGPPSAAQPAWAPPHQNPAAAFDPSPAARAAAIASLASQMSYAGYPYQPNPYYSMSAAPDSAVRESLPIPVASVPPAHAPEAAVSASNRSPSA</sequence>
<feature type="region of interest" description="Disordered" evidence="1">
    <location>
        <begin position="159"/>
        <end position="180"/>
    </location>
</feature>
<proteinExistence type="predicted"/>
<evidence type="ECO:0000256" key="1">
    <source>
        <dbReference type="SAM" id="MobiDB-lite"/>
    </source>
</evidence>
<dbReference type="Proteomes" id="UP000054248">
    <property type="component" value="Unassembled WGS sequence"/>
</dbReference>
<feature type="compositionally biased region" description="Polar residues" evidence="1">
    <location>
        <begin position="8"/>
        <end position="25"/>
    </location>
</feature>
<feature type="compositionally biased region" description="Low complexity" evidence="1">
    <location>
        <begin position="104"/>
        <end position="114"/>
    </location>
</feature>
<reference evidence="3" key="2">
    <citation type="submission" date="2015-01" db="EMBL/GenBank/DDBJ databases">
        <title>Evolutionary Origins and Diversification of the Mycorrhizal Mutualists.</title>
        <authorList>
            <consortium name="DOE Joint Genome Institute"/>
            <consortium name="Mycorrhizal Genomics Consortium"/>
            <person name="Kohler A."/>
            <person name="Kuo A."/>
            <person name="Nagy L.G."/>
            <person name="Floudas D."/>
            <person name="Copeland A."/>
            <person name="Barry K.W."/>
            <person name="Cichocki N."/>
            <person name="Veneault-Fourrey C."/>
            <person name="LaButti K."/>
            <person name="Lindquist E.A."/>
            <person name="Lipzen A."/>
            <person name="Lundell T."/>
            <person name="Morin E."/>
            <person name="Murat C."/>
            <person name="Riley R."/>
            <person name="Ohm R."/>
            <person name="Sun H."/>
            <person name="Tunlid A."/>
            <person name="Henrissat B."/>
            <person name="Grigoriev I.V."/>
            <person name="Hibbett D.S."/>
            <person name="Martin F."/>
        </authorList>
    </citation>
    <scope>NUCLEOTIDE SEQUENCE [LARGE SCALE GENOMIC DNA]</scope>
    <source>
        <strain evidence="3">MUT 4182</strain>
    </source>
</reference>
<feature type="region of interest" description="Disordered" evidence="1">
    <location>
        <begin position="1"/>
        <end position="114"/>
    </location>
</feature>
<name>A0A0C3KE43_9AGAM</name>
<evidence type="ECO:0000313" key="2">
    <source>
        <dbReference type="EMBL" id="KIO19728.1"/>
    </source>
</evidence>
<dbReference type="AlphaFoldDB" id="A0A0C3KE43"/>
<dbReference type="OrthoDB" id="10638784at2759"/>
<protein>
    <submittedName>
        <fullName evidence="2">Uncharacterized protein</fullName>
    </submittedName>
</protein>
<evidence type="ECO:0000313" key="3">
    <source>
        <dbReference type="Proteomes" id="UP000054248"/>
    </source>
</evidence>
<dbReference type="EMBL" id="KN823206">
    <property type="protein sequence ID" value="KIO19728.1"/>
    <property type="molecule type" value="Genomic_DNA"/>
</dbReference>
<gene>
    <name evidence="2" type="ORF">M407DRAFT_246071</name>
</gene>
<feature type="compositionally biased region" description="Low complexity" evidence="1">
    <location>
        <begin position="58"/>
        <end position="72"/>
    </location>
</feature>
<dbReference type="HOGENOM" id="CLU_1497293_0_0_1"/>